<evidence type="ECO:0000256" key="1">
    <source>
        <dbReference type="SAM" id="Phobius"/>
    </source>
</evidence>
<keyword evidence="1" id="KW-0812">Transmembrane</keyword>
<gene>
    <name evidence="3" type="ORF">LCGC14_1201780</name>
</gene>
<keyword evidence="1" id="KW-0472">Membrane</keyword>
<dbReference type="InterPro" id="IPR050250">
    <property type="entry name" value="Macrolide_Exporter_MacB"/>
</dbReference>
<evidence type="ECO:0000313" key="3">
    <source>
        <dbReference type="EMBL" id="KKM94085.1"/>
    </source>
</evidence>
<dbReference type="GO" id="GO:0022857">
    <property type="term" value="F:transmembrane transporter activity"/>
    <property type="evidence" value="ECO:0007669"/>
    <property type="project" value="TreeGrafter"/>
</dbReference>
<dbReference type="PANTHER" id="PTHR30572">
    <property type="entry name" value="MEMBRANE COMPONENT OF TRANSPORTER-RELATED"/>
    <property type="match status" value="1"/>
</dbReference>
<feature type="transmembrane region" description="Helical" evidence="1">
    <location>
        <begin position="21"/>
        <end position="41"/>
    </location>
</feature>
<accession>A0A0F9NZ16</accession>
<reference evidence="3" key="1">
    <citation type="journal article" date="2015" name="Nature">
        <title>Complex archaea that bridge the gap between prokaryotes and eukaryotes.</title>
        <authorList>
            <person name="Spang A."/>
            <person name="Saw J.H."/>
            <person name="Jorgensen S.L."/>
            <person name="Zaremba-Niedzwiedzka K."/>
            <person name="Martijn J."/>
            <person name="Lind A.E."/>
            <person name="van Eijk R."/>
            <person name="Schleper C."/>
            <person name="Guy L."/>
            <person name="Ettema T.J."/>
        </authorList>
    </citation>
    <scope>NUCLEOTIDE SEQUENCE</scope>
</reference>
<organism evidence="3">
    <name type="scientific">marine sediment metagenome</name>
    <dbReference type="NCBI Taxonomy" id="412755"/>
    <lineage>
        <taxon>unclassified sequences</taxon>
        <taxon>metagenomes</taxon>
        <taxon>ecological metagenomes</taxon>
    </lineage>
</organism>
<dbReference type="GO" id="GO:0005886">
    <property type="term" value="C:plasma membrane"/>
    <property type="evidence" value="ECO:0007669"/>
    <property type="project" value="TreeGrafter"/>
</dbReference>
<feature type="non-terminal residue" evidence="3">
    <location>
        <position position="262"/>
    </location>
</feature>
<dbReference type="Pfam" id="PF12704">
    <property type="entry name" value="MacB_PCD"/>
    <property type="match status" value="1"/>
</dbReference>
<comment type="caution">
    <text evidence="3">The sequence shown here is derived from an EMBL/GenBank/DDBJ whole genome shotgun (WGS) entry which is preliminary data.</text>
</comment>
<dbReference type="EMBL" id="LAZR01006183">
    <property type="protein sequence ID" value="KKM94085.1"/>
    <property type="molecule type" value="Genomic_DNA"/>
</dbReference>
<dbReference type="PANTHER" id="PTHR30572:SF4">
    <property type="entry name" value="ABC TRANSPORTER PERMEASE YTRF"/>
    <property type="match status" value="1"/>
</dbReference>
<keyword evidence="1" id="KW-1133">Transmembrane helix</keyword>
<sequence length="262" mass="29236">MRFLDYIKMAFLNLRRQKLRTFLTIISVVIGAVAVLSLVSLGSTVKTVFMQEMNSMGALTEIVVSKQGEGGGSDAGPFTESDAEQIRNKDTKIDDAVIKKIRKIDGIKSATPVISVWDVQGMKLVSEKKTYAARAEGISKDQKINLMVGSTFKKNDEHSIIIGNPMVKALKFKDVNDALGQEVELVTRPDYRGEGSAITLDYTMKQMRKSKTLDMSQIKKRSHLKAKIIGVLPPGPKAENNYVPIGWARKMRVRTEYNFDFD</sequence>
<name>A0A0F9NZ16_9ZZZZ</name>
<dbReference type="AlphaFoldDB" id="A0A0F9NZ16"/>
<evidence type="ECO:0000259" key="2">
    <source>
        <dbReference type="Pfam" id="PF12704"/>
    </source>
</evidence>
<feature type="domain" description="MacB-like periplasmic core" evidence="2">
    <location>
        <begin position="21"/>
        <end position="247"/>
    </location>
</feature>
<proteinExistence type="predicted"/>
<protein>
    <recommendedName>
        <fullName evidence="2">MacB-like periplasmic core domain-containing protein</fullName>
    </recommendedName>
</protein>
<dbReference type="InterPro" id="IPR025857">
    <property type="entry name" value="MacB_PCD"/>
</dbReference>